<dbReference type="Pfam" id="PF00561">
    <property type="entry name" value="Abhydrolase_1"/>
    <property type="match status" value="1"/>
</dbReference>
<dbReference type="KEGG" id="pns:A9D12_14175"/>
<dbReference type="InterPro" id="IPR029058">
    <property type="entry name" value="AB_hydrolase_fold"/>
</dbReference>
<dbReference type="GO" id="GO:0047372">
    <property type="term" value="F:monoacylglycerol lipase activity"/>
    <property type="evidence" value="ECO:0007669"/>
    <property type="project" value="TreeGrafter"/>
</dbReference>
<dbReference type="Proteomes" id="UP000078263">
    <property type="component" value="Chromosome"/>
</dbReference>
<feature type="domain" description="AB hydrolase-1" evidence="1">
    <location>
        <begin position="37"/>
        <end position="271"/>
    </location>
</feature>
<dbReference type="PANTHER" id="PTHR43798:SF5">
    <property type="entry name" value="MONOACYLGLYCEROL LIPASE ABHD6"/>
    <property type="match status" value="1"/>
</dbReference>
<name>A0A192D7A7_9SPHN</name>
<dbReference type="InterPro" id="IPR000073">
    <property type="entry name" value="AB_hydrolase_1"/>
</dbReference>
<organism evidence="2 3">
    <name type="scientific">Erythrobacter neustonensis</name>
    <dbReference type="NCBI Taxonomy" id="1112"/>
    <lineage>
        <taxon>Bacteria</taxon>
        <taxon>Pseudomonadati</taxon>
        <taxon>Pseudomonadota</taxon>
        <taxon>Alphaproteobacteria</taxon>
        <taxon>Sphingomonadales</taxon>
        <taxon>Erythrobacteraceae</taxon>
        <taxon>Erythrobacter/Porphyrobacter group</taxon>
        <taxon>Erythrobacter</taxon>
    </lineage>
</organism>
<dbReference type="InterPro" id="IPR050266">
    <property type="entry name" value="AB_hydrolase_sf"/>
</dbReference>
<evidence type="ECO:0000259" key="1">
    <source>
        <dbReference type="Pfam" id="PF00561"/>
    </source>
</evidence>
<keyword evidence="2" id="KW-0378">Hydrolase</keyword>
<gene>
    <name evidence="2" type="ORF">A9D12_14175</name>
</gene>
<reference evidence="2 3" key="1">
    <citation type="submission" date="2016-05" db="EMBL/GenBank/DDBJ databases">
        <title>Compelete Genome Sequence of Bacteriochlorophyll-Synthesizing Bacterium Porphyrobacter neustonensis DSM 9434.</title>
        <authorList>
            <person name="Shi X.-L."/>
            <person name="Wu Y.-H."/>
            <person name="Cheng H."/>
            <person name="Xu L."/>
            <person name="Zhang X.-Q."/>
            <person name="Wang C.-S."/>
            <person name="Xu X.-W."/>
        </authorList>
    </citation>
    <scope>NUCLEOTIDE SEQUENCE [LARGE SCALE GENOMIC DNA]</scope>
    <source>
        <strain evidence="2 3">DSM 9434</strain>
    </source>
</reference>
<dbReference type="GO" id="GO:0016020">
    <property type="term" value="C:membrane"/>
    <property type="evidence" value="ECO:0007669"/>
    <property type="project" value="TreeGrafter"/>
</dbReference>
<dbReference type="EMBL" id="CP016033">
    <property type="protein sequence ID" value="ANK14383.1"/>
    <property type="molecule type" value="Genomic_DNA"/>
</dbReference>
<dbReference type="Gene3D" id="3.40.50.1820">
    <property type="entry name" value="alpha/beta hydrolase"/>
    <property type="match status" value="1"/>
</dbReference>
<dbReference type="AlphaFoldDB" id="A0A192D7A7"/>
<accession>A0A192D7A7</accession>
<dbReference type="PANTHER" id="PTHR43798">
    <property type="entry name" value="MONOACYLGLYCEROL LIPASE"/>
    <property type="match status" value="1"/>
</dbReference>
<dbReference type="SUPFAM" id="SSF53474">
    <property type="entry name" value="alpha/beta-Hydrolases"/>
    <property type="match status" value="1"/>
</dbReference>
<evidence type="ECO:0000313" key="2">
    <source>
        <dbReference type="EMBL" id="ANK14383.1"/>
    </source>
</evidence>
<evidence type="ECO:0000313" key="3">
    <source>
        <dbReference type="Proteomes" id="UP000078263"/>
    </source>
</evidence>
<dbReference type="GO" id="GO:0046464">
    <property type="term" value="P:acylglycerol catabolic process"/>
    <property type="evidence" value="ECO:0007669"/>
    <property type="project" value="TreeGrafter"/>
</dbReference>
<protein>
    <submittedName>
        <fullName evidence="2">Alpha/beta hydrolase</fullName>
    </submittedName>
</protein>
<sequence>MVAASTAAVSDYASAPTRYLEIGGRKLSYRRVGTGKPLVLFNRFRGTLDTWDPLFIDSLTGEGFEVITFDYSGLGLSTGARSYDPPALVKDARELILGLGLKDVAIGGWSLGGIVAQIYLAMFGAEVTHVVLIGTTPPGQLVKPAEQLFYDAAAKPGVDLDQFTTVFFEPVDEGSRKASAQSFKRIFSRTKDRSPDVDAEWAIAQIGTAPRNPAFPVDDILLMLKHTAVPILHLGGDHDIIFPVENWYALNGQLPTLHLVTYPRAGHGPQHQYPVEAASQIAAFVRATPLS</sequence>
<keyword evidence="3" id="KW-1185">Reference proteome</keyword>
<proteinExistence type="predicted"/>
<dbReference type="OrthoDB" id="8680283at2"/>